<name>A0A9P8W3S7_9HYPO</name>
<comment type="caution">
    <text evidence="2">The sequence shown here is derived from an EMBL/GenBank/DDBJ whole genome shotgun (WGS) entry which is preliminary data.</text>
</comment>
<keyword evidence="3" id="KW-1185">Reference proteome</keyword>
<feature type="region of interest" description="Disordered" evidence="1">
    <location>
        <begin position="104"/>
        <end position="123"/>
    </location>
</feature>
<evidence type="ECO:0000313" key="2">
    <source>
        <dbReference type="EMBL" id="KAH6888652.1"/>
    </source>
</evidence>
<dbReference type="Proteomes" id="UP000777438">
    <property type="component" value="Unassembled WGS sequence"/>
</dbReference>
<proteinExistence type="predicted"/>
<dbReference type="EMBL" id="JAGPYM010000012">
    <property type="protein sequence ID" value="KAH6888652.1"/>
    <property type="molecule type" value="Genomic_DNA"/>
</dbReference>
<gene>
    <name evidence="2" type="ORF">B0T10DRAFT_58596</name>
</gene>
<reference evidence="2 3" key="1">
    <citation type="journal article" date="2021" name="Nat. Commun.">
        <title>Genetic determinants of endophytism in the Arabidopsis root mycobiome.</title>
        <authorList>
            <person name="Mesny F."/>
            <person name="Miyauchi S."/>
            <person name="Thiergart T."/>
            <person name="Pickel B."/>
            <person name="Atanasova L."/>
            <person name="Karlsson M."/>
            <person name="Huettel B."/>
            <person name="Barry K.W."/>
            <person name="Haridas S."/>
            <person name="Chen C."/>
            <person name="Bauer D."/>
            <person name="Andreopoulos W."/>
            <person name="Pangilinan J."/>
            <person name="LaButti K."/>
            <person name="Riley R."/>
            <person name="Lipzen A."/>
            <person name="Clum A."/>
            <person name="Drula E."/>
            <person name="Henrissat B."/>
            <person name="Kohler A."/>
            <person name="Grigoriev I.V."/>
            <person name="Martin F.M."/>
            <person name="Hacquard S."/>
        </authorList>
    </citation>
    <scope>NUCLEOTIDE SEQUENCE [LARGE SCALE GENOMIC DNA]</scope>
    <source>
        <strain evidence="2 3">MPI-CAGE-CH-0241</strain>
    </source>
</reference>
<sequence length="123" mass="13472">MDRGIRRVRFFAYLLPGALLNVVLPAASRYISSSWFAATSTIELAASYSSYLHYVPNAELDLHVDTLRTCISICSSSLSVLQLTSLPTSSYVCLIATLCREAQPSRHVSPPPAKTGVNPRRLT</sequence>
<evidence type="ECO:0000256" key="1">
    <source>
        <dbReference type="SAM" id="MobiDB-lite"/>
    </source>
</evidence>
<accession>A0A9P8W3S7</accession>
<protein>
    <submittedName>
        <fullName evidence="2">Uncharacterized protein</fullName>
    </submittedName>
</protein>
<dbReference type="AlphaFoldDB" id="A0A9P8W3S7"/>
<organism evidence="2 3">
    <name type="scientific">Thelonectria olida</name>
    <dbReference type="NCBI Taxonomy" id="1576542"/>
    <lineage>
        <taxon>Eukaryota</taxon>
        <taxon>Fungi</taxon>
        <taxon>Dikarya</taxon>
        <taxon>Ascomycota</taxon>
        <taxon>Pezizomycotina</taxon>
        <taxon>Sordariomycetes</taxon>
        <taxon>Hypocreomycetidae</taxon>
        <taxon>Hypocreales</taxon>
        <taxon>Nectriaceae</taxon>
        <taxon>Thelonectria</taxon>
    </lineage>
</organism>
<evidence type="ECO:0000313" key="3">
    <source>
        <dbReference type="Proteomes" id="UP000777438"/>
    </source>
</evidence>